<evidence type="ECO:0000256" key="2">
    <source>
        <dbReference type="ARBA" id="ARBA00009899"/>
    </source>
</evidence>
<dbReference type="Pfam" id="PF02798">
    <property type="entry name" value="GST_N"/>
    <property type="match status" value="1"/>
</dbReference>
<dbReference type="PROSITE" id="PS50404">
    <property type="entry name" value="GST_NTER"/>
    <property type="match status" value="1"/>
</dbReference>
<organism evidence="8 9">
    <name type="scientific">Folsomia candida</name>
    <name type="common">Springtail</name>
    <dbReference type="NCBI Taxonomy" id="158441"/>
    <lineage>
        <taxon>Eukaryota</taxon>
        <taxon>Metazoa</taxon>
        <taxon>Ecdysozoa</taxon>
        <taxon>Arthropoda</taxon>
        <taxon>Hexapoda</taxon>
        <taxon>Collembola</taxon>
        <taxon>Entomobryomorpha</taxon>
        <taxon>Isotomoidea</taxon>
        <taxon>Isotomidae</taxon>
        <taxon>Proisotominae</taxon>
        <taxon>Folsomia</taxon>
    </lineage>
</organism>
<evidence type="ECO:0000256" key="4">
    <source>
        <dbReference type="ARBA" id="ARBA00022679"/>
    </source>
</evidence>
<dbReference type="AlphaFoldDB" id="A0A226DMI7"/>
<dbReference type="GO" id="GO:0005737">
    <property type="term" value="C:cytoplasm"/>
    <property type="evidence" value="ECO:0007669"/>
    <property type="project" value="UniProtKB-SubCell"/>
</dbReference>
<dbReference type="InterPro" id="IPR040077">
    <property type="entry name" value="GST_C_Theta"/>
</dbReference>
<evidence type="ECO:0000256" key="5">
    <source>
        <dbReference type="ARBA" id="ARBA00047960"/>
    </source>
</evidence>
<dbReference type="InterPro" id="IPR036249">
    <property type="entry name" value="Thioredoxin-like_sf"/>
</dbReference>
<accession>A0A226DMI7</accession>
<dbReference type="InterPro" id="IPR004046">
    <property type="entry name" value="GST_C"/>
</dbReference>
<evidence type="ECO:0000259" key="6">
    <source>
        <dbReference type="PROSITE" id="PS50404"/>
    </source>
</evidence>
<dbReference type="Pfam" id="PF00043">
    <property type="entry name" value="GST_C"/>
    <property type="match status" value="1"/>
</dbReference>
<dbReference type="PROSITE" id="PS50405">
    <property type="entry name" value="GST_CTER"/>
    <property type="match status" value="1"/>
</dbReference>
<dbReference type="GO" id="GO:0006749">
    <property type="term" value="P:glutathione metabolic process"/>
    <property type="evidence" value="ECO:0007669"/>
    <property type="project" value="TreeGrafter"/>
</dbReference>
<dbReference type="OMA" id="RYLCREY"/>
<keyword evidence="3" id="KW-0963">Cytoplasm</keyword>
<dbReference type="Proteomes" id="UP000198287">
    <property type="component" value="Unassembled WGS sequence"/>
</dbReference>
<dbReference type="InterPro" id="IPR004045">
    <property type="entry name" value="Glutathione_S-Trfase_N"/>
</dbReference>
<dbReference type="Gene3D" id="3.40.30.10">
    <property type="entry name" value="Glutaredoxin"/>
    <property type="match status" value="1"/>
</dbReference>
<dbReference type="STRING" id="158441.A0A226DMI7"/>
<comment type="subcellular location">
    <subcellularLocation>
        <location evidence="1">Cytoplasm</location>
    </subcellularLocation>
</comment>
<dbReference type="PANTHER" id="PTHR43917:SF8">
    <property type="entry name" value="GH16740P-RELATED"/>
    <property type="match status" value="1"/>
</dbReference>
<dbReference type="OrthoDB" id="422574at2759"/>
<evidence type="ECO:0000313" key="8">
    <source>
        <dbReference type="EMBL" id="OXA45436.1"/>
    </source>
</evidence>
<gene>
    <name evidence="8" type="ORF">Fcan01_20042</name>
</gene>
<dbReference type="SFLD" id="SFLDG00358">
    <property type="entry name" value="Main_(cytGST)"/>
    <property type="match status" value="1"/>
</dbReference>
<dbReference type="SUPFAM" id="SSF47616">
    <property type="entry name" value="GST C-terminal domain-like"/>
    <property type="match status" value="1"/>
</dbReference>
<dbReference type="Gene3D" id="1.20.1050.10">
    <property type="match status" value="1"/>
</dbReference>
<dbReference type="InterPro" id="IPR036282">
    <property type="entry name" value="Glutathione-S-Trfase_C_sf"/>
</dbReference>
<comment type="caution">
    <text evidence="8">The sequence shown here is derived from an EMBL/GenBank/DDBJ whole genome shotgun (WGS) entry which is preliminary data.</text>
</comment>
<dbReference type="CDD" id="cd03183">
    <property type="entry name" value="GST_C_Theta"/>
    <property type="match status" value="1"/>
</dbReference>
<reference evidence="8 9" key="1">
    <citation type="submission" date="2015-12" db="EMBL/GenBank/DDBJ databases">
        <title>The genome of Folsomia candida.</title>
        <authorList>
            <person name="Faddeeva A."/>
            <person name="Derks M.F."/>
            <person name="Anvar Y."/>
            <person name="Smit S."/>
            <person name="Van Straalen N."/>
            <person name="Roelofs D."/>
        </authorList>
    </citation>
    <scope>NUCLEOTIDE SEQUENCE [LARGE SCALE GENOMIC DNA]</scope>
    <source>
        <strain evidence="8 9">VU population</strain>
        <tissue evidence="8">Whole body</tissue>
    </source>
</reference>
<dbReference type="EMBL" id="LNIX01000018">
    <property type="protein sequence ID" value="OXA45436.1"/>
    <property type="molecule type" value="Genomic_DNA"/>
</dbReference>
<dbReference type="CDD" id="cd03050">
    <property type="entry name" value="GST_N_Theta"/>
    <property type="match status" value="1"/>
</dbReference>
<keyword evidence="9" id="KW-1185">Reference proteome</keyword>
<name>A0A226DMI7_FOLCA</name>
<evidence type="ECO:0000259" key="7">
    <source>
        <dbReference type="PROSITE" id="PS50405"/>
    </source>
</evidence>
<dbReference type="SUPFAM" id="SSF52833">
    <property type="entry name" value="Thioredoxin-like"/>
    <property type="match status" value="1"/>
</dbReference>
<dbReference type="GO" id="GO:0004364">
    <property type="term" value="F:glutathione transferase activity"/>
    <property type="evidence" value="ECO:0007669"/>
    <property type="project" value="UniProtKB-EC"/>
</dbReference>
<keyword evidence="4 8" id="KW-0808">Transferase</keyword>
<dbReference type="FunFam" id="1.20.1050.10:FF:000039">
    <property type="entry name" value="Glutathione S-transferase theta-1"/>
    <property type="match status" value="1"/>
</dbReference>
<dbReference type="InterPro" id="IPR040075">
    <property type="entry name" value="GST_N_Theta"/>
</dbReference>
<feature type="domain" description="GST C-terminal" evidence="7">
    <location>
        <begin position="89"/>
        <end position="225"/>
    </location>
</feature>
<protein>
    <submittedName>
        <fullName evidence="8">Glutathione S-transferase theta-1</fullName>
    </submittedName>
</protein>
<evidence type="ECO:0000256" key="1">
    <source>
        <dbReference type="ARBA" id="ARBA00004496"/>
    </source>
</evidence>
<comment type="similarity">
    <text evidence="2">Belongs to the GST superfamily. Theta family.</text>
</comment>
<comment type="catalytic activity">
    <reaction evidence="5">
        <text>RX + glutathione = an S-substituted glutathione + a halide anion + H(+)</text>
        <dbReference type="Rhea" id="RHEA:16437"/>
        <dbReference type="ChEBI" id="CHEBI:15378"/>
        <dbReference type="ChEBI" id="CHEBI:16042"/>
        <dbReference type="ChEBI" id="CHEBI:17792"/>
        <dbReference type="ChEBI" id="CHEBI:57925"/>
        <dbReference type="ChEBI" id="CHEBI:90779"/>
        <dbReference type="EC" id="2.5.1.18"/>
    </reaction>
</comment>
<evidence type="ECO:0000256" key="3">
    <source>
        <dbReference type="ARBA" id="ARBA00022490"/>
    </source>
</evidence>
<feature type="domain" description="GST N-terminal" evidence="6">
    <location>
        <begin position="1"/>
        <end position="83"/>
    </location>
</feature>
<proteinExistence type="inferred from homology"/>
<dbReference type="PANTHER" id="PTHR43917">
    <property type="match status" value="1"/>
</dbReference>
<dbReference type="SFLD" id="SFLDS00019">
    <property type="entry name" value="Glutathione_Transferase_(cytos"/>
    <property type="match status" value="1"/>
</dbReference>
<sequence length="225" mass="25592">MSLKLFTHPLSQPCRAVLLYCRMNSIPIQEVFVDLGKGEHKGEDFTKKVNPLQKVPVLHHGDFILPESVAILRYLSRSFPSADHWYPKESRAQARVDSYMAWQHLSTRNFGVMYFQTLSLIPKMTGKPVDEKRAKEAKVGLENCLNDITNYWLAKGRFIAGDEISIADLLAAAELEQPGMAGFDVKKYNGRIGEYMATVREKLLPHYDEIHSMCHKIQQKALAKA</sequence>
<evidence type="ECO:0000313" key="9">
    <source>
        <dbReference type="Proteomes" id="UP000198287"/>
    </source>
</evidence>
<dbReference type="InterPro" id="IPR040079">
    <property type="entry name" value="Glutathione_S-Trfase"/>
</dbReference>
<dbReference type="InterPro" id="IPR051369">
    <property type="entry name" value="GST_Theta"/>
</dbReference>
<dbReference type="InterPro" id="IPR010987">
    <property type="entry name" value="Glutathione-S-Trfase_C-like"/>
</dbReference>